<gene>
    <name evidence="2" type="ORF">DKM44_02455</name>
</gene>
<keyword evidence="1" id="KW-1133">Transmembrane helix</keyword>
<dbReference type="EMBL" id="CP029494">
    <property type="protein sequence ID" value="AWN22237.1"/>
    <property type="molecule type" value="Genomic_DNA"/>
</dbReference>
<name>A0A2Z3JAU7_9DEIO</name>
<proteinExistence type="predicted"/>
<sequence length="72" mass="8071">MTRAEYFRIVILKSLRKRWSWLLGTALLIFLAGMMLSQPLVVAAAGALAALIVVAGFVAWGSFRRHKYEYLG</sequence>
<evidence type="ECO:0000256" key="1">
    <source>
        <dbReference type="SAM" id="Phobius"/>
    </source>
</evidence>
<keyword evidence="1" id="KW-0812">Transmembrane</keyword>
<feature type="transmembrane region" description="Helical" evidence="1">
    <location>
        <begin position="42"/>
        <end position="63"/>
    </location>
</feature>
<keyword evidence="3" id="KW-1185">Reference proteome</keyword>
<dbReference type="RefSeq" id="WP_109825118.1">
    <property type="nucleotide sequence ID" value="NZ_CP029494.1"/>
</dbReference>
<dbReference type="OrthoDB" id="9940659at2"/>
<protein>
    <submittedName>
        <fullName evidence="2">Uncharacterized protein</fullName>
    </submittedName>
</protein>
<dbReference type="KEGG" id="dez:DKM44_02455"/>
<evidence type="ECO:0000313" key="3">
    <source>
        <dbReference type="Proteomes" id="UP000245368"/>
    </source>
</evidence>
<dbReference type="Proteomes" id="UP000245368">
    <property type="component" value="Chromosome"/>
</dbReference>
<dbReference type="AlphaFoldDB" id="A0A2Z3JAU7"/>
<reference evidence="2 3" key="1">
    <citation type="submission" date="2018-05" db="EMBL/GenBank/DDBJ databases">
        <title>Complete Genome Sequence of Deinococcus sp. strain 17bor-2.</title>
        <authorList>
            <person name="Srinivasan S."/>
        </authorList>
    </citation>
    <scope>NUCLEOTIDE SEQUENCE [LARGE SCALE GENOMIC DNA]</scope>
    <source>
        <strain evidence="2 3">17bor-2</strain>
    </source>
</reference>
<feature type="transmembrane region" description="Helical" evidence="1">
    <location>
        <begin position="20"/>
        <end position="36"/>
    </location>
</feature>
<keyword evidence="1" id="KW-0472">Membrane</keyword>
<evidence type="ECO:0000313" key="2">
    <source>
        <dbReference type="EMBL" id="AWN22237.1"/>
    </source>
</evidence>
<organism evidence="2 3">
    <name type="scientific">Deinococcus irradiatisoli</name>
    <dbReference type="NCBI Taxonomy" id="2202254"/>
    <lineage>
        <taxon>Bacteria</taxon>
        <taxon>Thermotogati</taxon>
        <taxon>Deinococcota</taxon>
        <taxon>Deinococci</taxon>
        <taxon>Deinococcales</taxon>
        <taxon>Deinococcaceae</taxon>
        <taxon>Deinococcus</taxon>
    </lineage>
</organism>
<accession>A0A2Z3JAU7</accession>